<accession>A0A1V0EDF8</accession>
<dbReference type="EMBL" id="KY555146">
    <property type="protein sequence ID" value="ARB14947.1"/>
    <property type="molecule type" value="Genomic_DNA"/>
</dbReference>
<name>A0A1V0EDF8_9CAUD</name>
<protein>
    <recommendedName>
        <fullName evidence="3">Phage protein</fullName>
    </recommendedName>
</protein>
<organism evidence="1 2">
    <name type="scientific">Caulobacter phage Ccr32</name>
    <dbReference type="NCBI Taxonomy" id="1959738"/>
    <lineage>
        <taxon>Viruses</taxon>
        <taxon>Duplodnaviria</taxon>
        <taxon>Heunggongvirae</taxon>
        <taxon>Uroviricota</taxon>
        <taxon>Caudoviricetes</taxon>
        <taxon>Jeanschmidtviridae</taxon>
        <taxon>Shapirovirus</taxon>
        <taxon>Shapirovirus cbk</taxon>
    </lineage>
</organism>
<gene>
    <name evidence="1" type="ORF">Ccr32_gp028</name>
</gene>
<evidence type="ECO:0000313" key="2">
    <source>
        <dbReference type="Proteomes" id="UP000222485"/>
    </source>
</evidence>
<evidence type="ECO:0008006" key="3">
    <source>
        <dbReference type="Google" id="ProtNLM"/>
    </source>
</evidence>
<dbReference type="Proteomes" id="UP000222485">
    <property type="component" value="Genome"/>
</dbReference>
<sequence>MPYYRKKPVVIEAITFDDLVAHGIAEYKAGRGNYVNGMPWSFDYKGQRITHEDDDTYLIPTLEGTMTFSRGAMLITGVQGEVYPCAMDIFEATYERVEAP</sequence>
<reference evidence="2" key="1">
    <citation type="journal article" date="2017" name="Curr. Microbiol.">
        <title>Genomic Diversity of Type B3 Bacteriophages of Caulobacter crescentus.</title>
        <authorList>
            <person name="Ash K.T."/>
            <person name="Drake K.M."/>
            <person name="Gibbs W.S."/>
            <person name="Ely B."/>
        </authorList>
    </citation>
    <scope>NUCLEOTIDE SEQUENCE [LARGE SCALE GENOMIC DNA]</scope>
</reference>
<evidence type="ECO:0000313" key="1">
    <source>
        <dbReference type="EMBL" id="ARB14947.1"/>
    </source>
</evidence>
<proteinExistence type="predicted"/>